<protein>
    <recommendedName>
        <fullName evidence="4">Wac domain-containing protein</fullName>
    </recommendedName>
</protein>
<proteinExistence type="predicted"/>
<evidence type="ECO:0000256" key="1">
    <source>
        <dbReference type="SAM" id="MobiDB-lite"/>
    </source>
</evidence>
<feature type="compositionally biased region" description="Basic and acidic residues" evidence="1">
    <location>
        <begin position="229"/>
        <end position="240"/>
    </location>
</feature>
<feature type="compositionally biased region" description="Basic and acidic residues" evidence="1">
    <location>
        <begin position="268"/>
        <end position="281"/>
    </location>
</feature>
<dbReference type="Proteomes" id="UP001144673">
    <property type="component" value="Chromosome 3"/>
</dbReference>
<keyword evidence="3" id="KW-1185">Reference proteome</keyword>
<sequence length="309" mass="35347">MTSALSPYILRDEYVELQNRHDKFLNDELYSIRRSFNQVAAGLEELTADVKTRFDDVNQRFNDVNQRFDNFKQRFDELKADNMRTNAYFRNNALRNPTLPIRPIIAFHPDRGILEPDPARFPRHANAFYTLRTPSTPHQHSMLAYLVSFYDIPVPDPSTSDSDDDPESIIIQDPDSVVDQLESILGLNEENFTQFRHRAAQLASYPRPSPPKRSQFAGEYQHALRIKPYKSDSPESDHSDAPASTRLDWGTRSTPSSKRPSANPDIRGQARELARAQERARANRQSSNDDALTSTNTNTSPREPHFAST</sequence>
<dbReference type="GeneID" id="80888648"/>
<dbReference type="AlphaFoldDB" id="A0A9W8UIG5"/>
<name>A0A9W8UIG5_AKAMU</name>
<feature type="region of interest" description="Disordered" evidence="1">
    <location>
        <begin position="228"/>
        <end position="309"/>
    </location>
</feature>
<dbReference type="Gene3D" id="3.90.20.10">
    <property type="match status" value="1"/>
</dbReference>
<dbReference type="EMBL" id="JAJHUN010000010">
    <property type="protein sequence ID" value="KAJ4146934.1"/>
    <property type="molecule type" value="Genomic_DNA"/>
</dbReference>
<gene>
    <name evidence="2" type="ORF">LMH87_001489</name>
</gene>
<dbReference type="KEGG" id="amus:LMH87_001489"/>
<organism evidence="2 3">
    <name type="scientific">Akanthomyces muscarius</name>
    <name type="common">Entomopathogenic fungus</name>
    <name type="synonym">Lecanicillium muscarium</name>
    <dbReference type="NCBI Taxonomy" id="2231603"/>
    <lineage>
        <taxon>Eukaryota</taxon>
        <taxon>Fungi</taxon>
        <taxon>Dikarya</taxon>
        <taxon>Ascomycota</taxon>
        <taxon>Pezizomycotina</taxon>
        <taxon>Sordariomycetes</taxon>
        <taxon>Hypocreomycetidae</taxon>
        <taxon>Hypocreales</taxon>
        <taxon>Cordycipitaceae</taxon>
        <taxon>Akanthomyces</taxon>
    </lineage>
</organism>
<feature type="compositionally biased region" description="Polar residues" evidence="1">
    <location>
        <begin position="286"/>
        <end position="301"/>
    </location>
</feature>
<reference evidence="2" key="1">
    <citation type="journal article" date="2023" name="Access Microbiol">
        <title>De-novo genome assembly for Akanthomyces muscarius, a biocontrol agent of insect agricultural pests.</title>
        <authorList>
            <person name="Erdos Z."/>
            <person name="Studholme D.J."/>
            <person name="Raymond B."/>
            <person name="Sharma M."/>
        </authorList>
    </citation>
    <scope>NUCLEOTIDE SEQUENCE</scope>
    <source>
        <strain evidence="2">Ve6</strain>
    </source>
</reference>
<dbReference type="RefSeq" id="XP_056049875.1">
    <property type="nucleotide sequence ID" value="XM_056192772.1"/>
</dbReference>
<evidence type="ECO:0008006" key="4">
    <source>
        <dbReference type="Google" id="ProtNLM"/>
    </source>
</evidence>
<accession>A0A9W8UIG5</accession>
<feature type="compositionally biased region" description="Polar residues" evidence="1">
    <location>
        <begin position="251"/>
        <end position="260"/>
    </location>
</feature>
<evidence type="ECO:0000313" key="2">
    <source>
        <dbReference type="EMBL" id="KAJ4146934.1"/>
    </source>
</evidence>
<comment type="caution">
    <text evidence="2">The sequence shown here is derived from an EMBL/GenBank/DDBJ whole genome shotgun (WGS) entry which is preliminary data.</text>
</comment>
<evidence type="ECO:0000313" key="3">
    <source>
        <dbReference type="Proteomes" id="UP001144673"/>
    </source>
</evidence>